<proteinExistence type="predicted"/>
<dbReference type="Proteomes" id="UP000789342">
    <property type="component" value="Unassembled WGS sequence"/>
</dbReference>
<comment type="caution">
    <text evidence="2">The sequence shown here is derived from an EMBL/GenBank/DDBJ whole genome shotgun (WGS) entry which is preliminary data.</text>
</comment>
<evidence type="ECO:0000313" key="3">
    <source>
        <dbReference type="Proteomes" id="UP000789342"/>
    </source>
</evidence>
<feature type="non-terminal residue" evidence="2">
    <location>
        <position position="1"/>
    </location>
</feature>
<name>A0A9N9IWK1_9GLOM</name>
<accession>A0A9N9IWK1</accession>
<keyword evidence="3" id="KW-1185">Reference proteome</keyword>
<evidence type="ECO:0000256" key="1">
    <source>
        <dbReference type="SAM" id="MobiDB-lite"/>
    </source>
</evidence>
<feature type="compositionally biased region" description="Basic and acidic residues" evidence="1">
    <location>
        <begin position="1"/>
        <end position="12"/>
    </location>
</feature>
<dbReference type="AlphaFoldDB" id="A0A9N9IWK1"/>
<feature type="compositionally biased region" description="Acidic residues" evidence="1">
    <location>
        <begin position="17"/>
        <end position="27"/>
    </location>
</feature>
<feature type="region of interest" description="Disordered" evidence="1">
    <location>
        <begin position="1"/>
        <end position="27"/>
    </location>
</feature>
<gene>
    <name evidence="2" type="ORF">AMORRO_LOCUS15462</name>
</gene>
<organism evidence="2 3">
    <name type="scientific">Acaulospora morrowiae</name>
    <dbReference type="NCBI Taxonomy" id="94023"/>
    <lineage>
        <taxon>Eukaryota</taxon>
        <taxon>Fungi</taxon>
        <taxon>Fungi incertae sedis</taxon>
        <taxon>Mucoromycota</taxon>
        <taxon>Glomeromycotina</taxon>
        <taxon>Glomeromycetes</taxon>
        <taxon>Diversisporales</taxon>
        <taxon>Acaulosporaceae</taxon>
        <taxon>Acaulospora</taxon>
    </lineage>
</organism>
<evidence type="ECO:0000313" key="2">
    <source>
        <dbReference type="EMBL" id="CAG8753537.1"/>
    </source>
</evidence>
<protein>
    <submittedName>
        <fullName evidence="2">5275_t:CDS:1</fullName>
    </submittedName>
</protein>
<reference evidence="2" key="1">
    <citation type="submission" date="2021-06" db="EMBL/GenBank/DDBJ databases">
        <authorList>
            <person name="Kallberg Y."/>
            <person name="Tangrot J."/>
            <person name="Rosling A."/>
        </authorList>
    </citation>
    <scope>NUCLEOTIDE SEQUENCE</scope>
    <source>
        <strain evidence="2">CL551</strain>
    </source>
</reference>
<dbReference type="EMBL" id="CAJVPV010036630">
    <property type="protein sequence ID" value="CAG8753537.1"/>
    <property type="molecule type" value="Genomic_DNA"/>
</dbReference>
<sequence length="79" mass="9473">EEYKNEENEEQRTQYQDAEEMNIEEDEIPLTTYKAINDEVAERQDKLEKQIEHMGRMLTELLENGQSAITKKKQQSQRQ</sequence>